<proteinExistence type="predicted"/>
<dbReference type="RefSeq" id="WP_122211546.1">
    <property type="nucleotide sequence ID" value="NZ_CP191162.1"/>
</dbReference>
<dbReference type="Gene3D" id="3.40.710.10">
    <property type="entry name" value="DD-peptidase/beta-lactamase superfamily"/>
    <property type="match status" value="1"/>
</dbReference>
<accession>A0AB37RBV4</accession>
<sequence length="831" mass="88260">MTLKTRIATSTMLTLISLSSVGFTSIASARARPLYGQIRRYQTITLYPQLPTSRRQLRRGHHTHLTSTVTFKLEHPVVGFGGTYFHIVSGRTTGWVRRQVVRPVVTARIQPKLFITRQRAIHGSIVPPVGSLLWTNISAKNLRLSTSKRLTATQLRRLRLRITSHIWTNHGQYYQLSGRNGFRAWTPITPAGPLTTPVVSNPTMLTPHATTGISAGQHVPTNAHLTTPVALRHTIPAPGVKVTPHAQPTKTAAPSRTSQSQTSIASPRLNHTAAQPNSQQTNSPSTQGSRVTTAPTKHATTAIVHTNHPVATPTSATQASSAPATAPQAGRVPAVSQASSALQSTAAVPIVTSISQKKVVKASSADKPAQLPNREHGASDKISVVHPVQQASSSPVKHAVASQAESITSGRPTTSQVALTKTGHTTANPSTTSAANATSQATLTSQSGTASQTQPATSQSATKSVMSAMSSQAASSISSQSQQTSQSSSAALKPSTPASAATPVTAPKYTAQQTLQTINQLMTANHFMGTLLLTNNGAAGVHILPFGSANLPQHIANTADEAYPLASLEKSVTGAMIQQLIDAGKLTMDTTLAKFYPQVPYARSITIRQLLDHTSGIQMGEPVPSQALTNDQQAIAFTLSHLTSTNQHHWSYSNANFTLLAGIIDQLTGKSYRDNLQTNIVAPLGLQHTFIYDQVPANAVHPQPYTYSNGVTIARTISTNLLSSELGCGNLYASVGDFYTFINSLVNGHVVTPAGFQELADHLQPVYSGGIYYRPDGTLRIGGADNSLCSLYIGTTDGKVAMVLFANQAKWSTMNTIGLQIEQQLAQTATL</sequence>
<gene>
    <name evidence="3" type="ORF">D6U17_17805</name>
</gene>
<name>A0AB37RBV4_LACPE</name>
<evidence type="ECO:0000313" key="3">
    <source>
        <dbReference type="EMBL" id="RMW50941.1"/>
    </source>
</evidence>
<comment type="caution">
    <text evidence="3">The sequence shown here is derived from an EMBL/GenBank/DDBJ whole genome shotgun (WGS) entry which is preliminary data.</text>
</comment>
<feature type="region of interest" description="Disordered" evidence="1">
    <location>
        <begin position="239"/>
        <end position="331"/>
    </location>
</feature>
<dbReference type="Proteomes" id="UP000281061">
    <property type="component" value="Unassembled WGS sequence"/>
</dbReference>
<keyword evidence="3" id="KW-0378">Hydrolase</keyword>
<dbReference type="InterPro" id="IPR050491">
    <property type="entry name" value="AmpC-like"/>
</dbReference>
<dbReference type="InterPro" id="IPR012338">
    <property type="entry name" value="Beta-lactam/transpept-like"/>
</dbReference>
<feature type="region of interest" description="Disordered" evidence="1">
    <location>
        <begin position="388"/>
        <end position="504"/>
    </location>
</feature>
<dbReference type="Pfam" id="PF00144">
    <property type="entry name" value="Beta-lactamase"/>
    <property type="match status" value="1"/>
</dbReference>
<feature type="compositionally biased region" description="Polar residues" evidence="1">
    <location>
        <begin position="272"/>
        <end position="299"/>
    </location>
</feature>
<feature type="domain" description="Beta-lactamase-related" evidence="2">
    <location>
        <begin position="516"/>
        <end position="769"/>
    </location>
</feature>
<dbReference type="EMBL" id="RDCL01000097">
    <property type="protein sequence ID" value="RMW50941.1"/>
    <property type="molecule type" value="Genomic_DNA"/>
</dbReference>
<dbReference type="SUPFAM" id="SSF56601">
    <property type="entry name" value="beta-lactamase/transpeptidase-like"/>
    <property type="match status" value="1"/>
</dbReference>
<protein>
    <submittedName>
        <fullName evidence="3">Class A beta-lactamase-related serine hydrolase</fullName>
    </submittedName>
</protein>
<evidence type="ECO:0000256" key="1">
    <source>
        <dbReference type="SAM" id="MobiDB-lite"/>
    </source>
</evidence>
<dbReference type="PANTHER" id="PTHR46825">
    <property type="entry name" value="D-ALANYL-D-ALANINE-CARBOXYPEPTIDASE/ENDOPEPTIDASE AMPH"/>
    <property type="match status" value="1"/>
</dbReference>
<organism evidence="3 4">
    <name type="scientific">Lactiplantibacillus pentosus</name>
    <name type="common">Lactobacillus pentosus</name>
    <dbReference type="NCBI Taxonomy" id="1589"/>
    <lineage>
        <taxon>Bacteria</taxon>
        <taxon>Bacillati</taxon>
        <taxon>Bacillota</taxon>
        <taxon>Bacilli</taxon>
        <taxon>Lactobacillales</taxon>
        <taxon>Lactobacillaceae</taxon>
        <taxon>Lactiplantibacillus</taxon>
    </lineage>
</organism>
<feature type="compositionally biased region" description="Low complexity" evidence="1">
    <location>
        <begin position="311"/>
        <end position="331"/>
    </location>
</feature>
<feature type="compositionally biased region" description="Polar residues" evidence="1">
    <location>
        <begin position="246"/>
        <end position="265"/>
    </location>
</feature>
<dbReference type="GO" id="GO:0016787">
    <property type="term" value="F:hydrolase activity"/>
    <property type="evidence" value="ECO:0007669"/>
    <property type="project" value="UniProtKB-KW"/>
</dbReference>
<reference evidence="3 4" key="1">
    <citation type="submission" date="2018-10" db="EMBL/GenBank/DDBJ databases">
        <title>Genome sequences of five Lactobacillus pentosus strains isolated from brines of traditionally fermented spanish-style green table olives and differences between them.</title>
        <authorList>
            <person name="Jimenez Diaz R."/>
        </authorList>
    </citation>
    <scope>NUCLEOTIDE SEQUENCE [LARGE SCALE GENOMIC DNA]</scope>
    <source>
        <strain evidence="3 4">IG8</strain>
    </source>
</reference>
<feature type="compositionally biased region" description="Polar residues" evidence="1">
    <location>
        <begin position="403"/>
        <end position="424"/>
    </location>
</feature>
<evidence type="ECO:0000259" key="2">
    <source>
        <dbReference type="Pfam" id="PF00144"/>
    </source>
</evidence>
<dbReference type="AlphaFoldDB" id="A0AB37RBV4"/>
<dbReference type="PANTHER" id="PTHR46825:SF9">
    <property type="entry name" value="BETA-LACTAMASE-RELATED DOMAIN-CONTAINING PROTEIN"/>
    <property type="match status" value="1"/>
</dbReference>
<evidence type="ECO:0000313" key="4">
    <source>
        <dbReference type="Proteomes" id="UP000281061"/>
    </source>
</evidence>
<dbReference type="InterPro" id="IPR001466">
    <property type="entry name" value="Beta-lactam-related"/>
</dbReference>
<feature type="compositionally biased region" description="Low complexity" evidence="1">
    <location>
        <begin position="425"/>
        <end position="504"/>
    </location>
</feature>